<evidence type="ECO:0000313" key="1">
    <source>
        <dbReference type="EMBL" id="OGK07128.1"/>
    </source>
</evidence>
<dbReference type="AlphaFoldDB" id="A0A1F7FKI1"/>
<name>A0A1F7FKI1_UNCRA</name>
<gene>
    <name evidence="1" type="ORF">A2519_09220</name>
</gene>
<reference evidence="1 2" key="1">
    <citation type="journal article" date="2016" name="Nat. Commun.">
        <title>Thousands of microbial genomes shed light on interconnected biogeochemical processes in an aquifer system.</title>
        <authorList>
            <person name="Anantharaman K."/>
            <person name="Brown C.T."/>
            <person name="Hug L.A."/>
            <person name="Sharon I."/>
            <person name="Castelle C.J."/>
            <person name="Probst A.J."/>
            <person name="Thomas B.C."/>
            <person name="Singh A."/>
            <person name="Wilkins M.J."/>
            <person name="Karaoz U."/>
            <person name="Brodie E.L."/>
            <person name="Williams K.H."/>
            <person name="Hubbard S.S."/>
            <person name="Banfield J.F."/>
        </authorList>
    </citation>
    <scope>NUCLEOTIDE SEQUENCE [LARGE SCALE GENOMIC DNA]</scope>
</reference>
<organism evidence="1 2">
    <name type="scientific">Candidatus Raymondbacteria bacterium RIFOXYD12_FULL_49_13</name>
    <dbReference type="NCBI Taxonomy" id="1817890"/>
    <lineage>
        <taxon>Bacteria</taxon>
        <taxon>Raymondiibacteriota</taxon>
    </lineage>
</organism>
<dbReference type="Proteomes" id="UP000179243">
    <property type="component" value="Unassembled WGS sequence"/>
</dbReference>
<protein>
    <submittedName>
        <fullName evidence="1">Uncharacterized protein</fullName>
    </submittedName>
</protein>
<dbReference type="EMBL" id="MFYX01000013">
    <property type="protein sequence ID" value="OGK07128.1"/>
    <property type="molecule type" value="Genomic_DNA"/>
</dbReference>
<accession>A0A1F7FKI1</accession>
<evidence type="ECO:0000313" key="2">
    <source>
        <dbReference type="Proteomes" id="UP000179243"/>
    </source>
</evidence>
<sequence length="327" mass="35329">MRTRALILSFLVIVICAFLFVFIKQQEIFIWAANRTIRAHLGPRASFSTLSVSHKTITLHSFRFGSYFKAQEVIIAAGARAWLLPGKAAASMCFTKAKLFGIDLISGNAAFLRKKDEAHFFNAEAITAYGTPGVLVTVSGLFIPNGEKKFLADTVRFAVSGSKGFISACTLSEAGFSGSLGLAVQADDFRKACGLERLFEGEVALSGNVTGSDKGLLGAMEFSSKRLATDSIALTDVAGNAFFSAKELVIPSVTLSLYGGKAHGRMAFAYTQKRKTYDIRLAMSGMDLNQVKSKSNLLAFNGRYSGTVELSGEAETWAKVLEKMKLF</sequence>
<comment type="caution">
    <text evidence="1">The sequence shown here is derived from an EMBL/GenBank/DDBJ whole genome shotgun (WGS) entry which is preliminary data.</text>
</comment>
<proteinExistence type="predicted"/>